<dbReference type="STRING" id="1658174.A0A1J9R7L5"/>
<reference evidence="1 2" key="1">
    <citation type="submission" date="2015-08" db="EMBL/GenBank/DDBJ databases">
        <title>Emmonsia species relationships and genome sequence.</title>
        <authorList>
            <person name="Cuomo C.A."/>
            <person name="Schwartz I.S."/>
            <person name="Kenyon C."/>
            <person name="De Hoog G.S."/>
            <person name="Govender N.P."/>
            <person name="Botha A."/>
            <person name="Moreno L."/>
            <person name="De Vries M."/>
            <person name="Munoz J.F."/>
            <person name="Stielow J.B."/>
        </authorList>
    </citation>
    <scope>NUCLEOTIDE SEQUENCE [LARGE SCALE GENOMIC DNA]</scope>
    <source>
        <strain evidence="1 2">EI222</strain>
    </source>
</reference>
<evidence type="ECO:0000313" key="2">
    <source>
        <dbReference type="Proteomes" id="UP000242791"/>
    </source>
</evidence>
<dbReference type="AlphaFoldDB" id="A0A1J9R7L5"/>
<protein>
    <submittedName>
        <fullName evidence="1">Uncharacterized protein</fullName>
    </submittedName>
</protein>
<organism evidence="1 2">
    <name type="scientific">Blastomyces percursus</name>
    <dbReference type="NCBI Taxonomy" id="1658174"/>
    <lineage>
        <taxon>Eukaryota</taxon>
        <taxon>Fungi</taxon>
        <taxon>Dikarya</taxon>
        <taxon>Ascomycota</taxon>
        <taxon>Pezizomycotina</taxon>
        <taxon>Eurotiomycetes</taxon>
        <taxon>Eurotiomycetidae</taxon>
        <taxon>Onygenales</taxon>
        <taxon>Ajellomycetaceae</taxon>
        <taxon>Blastomyces</taxon>
    </lineage>
</organism>
<dbReference type="Proteomes" id="UP000242791">
    <property type="component" value="Unassembled WGS sequence"/>
</dbReference>
<sequence>MDQKRVVLDAYVNLGRNIKKHPRSSNHVTAFTVTRDIERISVYLENVDGIPYPSIFDEVKAIPAIFATSKVQYMSEITKTLGNEASSRLRNTHWTYTFKLDAKLVGFVADTFLAAAQLVRDIRGIIADCRFQTSDEVDDETIYRAFLDMLQAIKEAEKEPGSHVDYLFMNYASQFQDVISSYGAENVERLRVASYDDDPEAFLERLQPGYFKLNGSAPAPMRDDGLN</sequence>
<dbReference type="OrthoDB" id="2151789at2759"/>
<gene>
    <name evidence="1" type="ORF">ACJ73_00196</name>
</gene>
<comment type="caution">
    <text evidence="1">The sequence shown here is derived from an EMBL/GenBank/DDBJ whole genome shotgun (WGS) entry which is preliminary data.</text>
</comment>
<evidence type="ECO:0000313" key="1">
    <source>
        <dbReference type="EMBL" id="OJD28387.1"/>
    </source>
</evidence>
<name>A0A1J9R7L5_9EURO</name>
<proteinExistence type="predicted"/>
<accession>A0A1J9R7L5</accession>
<dbReference type="EMBL" id="LGTZ01000012">
    <property type="protein sequence ID" value="OJD28387.1"/>
    <property type="molecule type" value="Genomic_DNA"/>
</dbReference>
<dbReference type="VEuPathDB" id="FungiDB:ACJ73_00196"/>
<keyword evidence="2" id="KW-1185">Reference proteome</keyword>